<dbReference type="AlphaFoldDB" id="U5D2T9"/>
<sequence length="116" mass="13134">VSTFRAFKSPRDILKVSGHLQDLNIHIHSHPYPPSGGLSRYPFSGSTFRSPRDTGPFERPERGIHFRGISRSIGLGNPRYPPSIPPSEARWVILKVSTFKATRYPPPSEARWDILK</sequence>
<dbReference type="Gramene" id="ERN16749">
    <property type="protein sequence ID" value="ERN16749"/>
    <property type="gene ID" value="AMTR_s00057p00034830"/>
</dbReference>
<evidence type="ECO:0000313" key="2">
    <source>
        <dbReference type="EMBL" id="ERN16749.1"/>
    </source>
</evidence>
<dbReference type="HOGENOM" id="CLU_2103082_0_0_1"/>
<gene>
    <name evidence="2" type="ORF">AMTR_s00057p00034830</name>
</gene>
<accession>U5D2T9</accession>
<dbReference type="EMBL" id="KI392405">
    <property type="protein sequence ID" value="ERN16749.1"/>
    <property type="molecule type" value="Genomic_DNA"/>
</dbReference>
<keyword evidence="3" id="KW-1185">Reference proteome</keyword>
<organism evidence="2 3">
    <name type="scientific">Amborella trichopoda</name>
    <dbReference type="NCBI Taxonomy" id="13333"/>
    <lineage>
        <taxon>Eukaryota</taxon>
        <taxon>Viridiplantae</taxon>
        <taxon>Streptophyta</taxon>
        <taxon>Embryophyta</taxon>
        <taxon>Tracheophyta</taxon>
        <taxon>Spermatophyta</taxon>
        <taxon>Magnoliopsida</taxon>
        <taxon>Amborellales</taxon>
        <taxon>Amborellaceae</taxon>
        <taxon>Amborella</taxon>
    </lineage>
</organism>
<proteinExistence type="predicted"/>
<protein>
    <submittedName>
        <fullName evidence="2">Uncharacterized protein</fullName>
    </submittedName>
</protein>
<name>U5D2T9_AMBTC</name>
<feature type="region of interest" description="Disordered" evidence="1">
    <location>
        <begin position="43"/>
        <end position="62"/>
    </location>
</feature>
<evidence type="ECO:0000256" key="1">
    <source>
        <dbReference type="SAM" id="MobiDB-lite"/>
    </source>
</evidence>
<reference evidence="3" key="1">
    <citation type="journal article" date="2013" name="Science">
        <title>The Amborella genome and the evolution of flowering plants.</title>
        <authorList>
            <consortium name="Amborella Genome Project"/>
        </authorList>
    </citation>
    <scope>NUCLEOTIDE SEQUENCE [LARGE SCALE GENOMIC DNA]</scope>
</reference>
<feature type="non-terminal residue" evidence="2">
    <location>
        <position position="116"/>
    </location>
</feature>
<evidence type="ECO:0000313" key="3">
    <source>
        <dbReference type="Proteomes" id="UP000017836"/>
    </source>
</evidence>
<feature type="non-terminal residue" evidence="2">
    <location>
        <position position="1"/>
    </location>
</feature>
<dbReference type="Proteomes" id="UP000017836">
    <property type="component" value="Unassembled WGS sequence"/>
</dbReference>
<feature type="compositionally biased region" description="Basic and acidic residues" evidence="1">
    <location>
        <begin position="50"/>
        <end position="62"/>
    </location>
</feature>